<comment type="caution">
    <text evidence="2">The sequence shown here is derived from an EMBL/GenBank/DDBJ whole genome shotgun (WGS) entry which is preliminary data.</text>
</comment>
<proteinExistence type="predicted"/>
<sequence length="411" mass="44916">MRHGTRANHLATFNPFAAWGQAADAAWAVAPYPFSLLSRRQQFEQYYQWFQKGMEALGVPGFDIHGVAVEGKSVAVEQTVAIDTPFCKLLAFRRDPAVVGADSPRVLLCAPLAGHRAVLLRDTVLALLQHTDVYLTDWMDARDVPVSAGRFGLDDFVLLLERFMRELGAARLDVIAVCQATVPALAAVSRLANAGEEEARSLTLVGGPVDARLSPTALNRMAVSMWLPWLDASAIGTVPAGYAGAGRRVYPGFLQYPSLVAAHPDRQFKLMADYLYRRPRCDAETARGIDRAVAEYGAVLDMPAEFFLDTLRVVFQQMLPARGTWSVAGQAVRPECLRRTALLTIEGQLDDISGAGQTHAAHGLCTGLPLARRRRVTVPGCDHYGLFSGDPWRNKVHPVVRGWMAATEPQA</sequence>
<dbReference type="PANTHER" id="PTHR36837">
    <property type="entry name" value="POLY(3-HYDROXYALKANOATE) POLYMERASE SUBUNIT PHAC"/>
    <property type="match status" value="1"/>
</dbReference>
<dbReference type="SUPFAM" id="SSF53474">
    <property type="entry name" value="alpha/beta-Hydrolases"/>
    <property type="match status" value="1"/>
</dbReference>
<dbReference type="PIRSF" id="PIRSF020818">
    <property type="entry name" value="PHB_depoly_PhaZ"/>
    <property type="match status" value="1"/>
</dbReference>
<dbReference type="PANTHER" id="PTHR36837:SF4">
    <property type="entry name" value="BLR0908 PROTEIN"/>
    <property type="match status" value="1"/>
</dbReference>
<keyword evidence="3" id="KW-1185">Reference proteome</keyword>
<dbReference type="NCBIfam" id="TIGR01849">
    <property type="entry name" value="PHB_depoly_PhaZ"/>
    <property type="match status" value="1"/>
</dbReference>
<dbReference type="Proteomes" id="UP000721236">
    <property type="component" value="Unassembled WGS sequence"/>
</dbReference>
<evidence type="ECO:0000259" key="1">
    <source>
        <dbReference type="Pfam" id="PF06850"/>
    </source>
</evidence>
<reference evidence="2 3" key="1">
    <citation type="submission" date="2021-08" db="EMBL/GenBank/DDBJ databases">
        <authorList>
            <person name="Peeters C."/>
        </authorList>
    </citation>
    <scope>NUCLEOTIDE SEQUENCE [LARGE SCALE GENOMIC DNA]</scope>
    <source>
        <strain evidence="2 3">LMG 21510</strain>
    </source>
</reference>
<dbReference type="InterPro" id="IPR010915">
    <property type="entry name" value="PHB_depoly_PhaZ"/>
</dbReference>
<dbReference type="EMBL" id="CAJZAH010000002">
    <property type="protein sequence ID" value="CAG9174052.1"/>
    <property type="molecule type" value="Genomic_DNA"/>
</dbReference>
<dbReference type="RefSeq" id="WP_224041984.1">
    <property type="nucleotide sequence ID" value="NZ_CAJZAH010000002.1"/>
</dbReference>
<dbReference type="InterPro" id="IPR051321">
    <property type="entry name" value="PHA/PHB_synthase"/>
</dbReference>
<dbReference type="Gene3D" id="3.40.50.1820">
    <property type="entry name" value="alpha/beta hydrolase"/>
    <property type="match status" value="1"/>
</dbReference>
<evidence type="ECO:0000313" key="3">
    <source>
        <dbReference type="Proteomes" id="UP000721236"/>
    </source>
</evidence>
<organism evidence="2 3">
    <name type="scientific">Cupriavidus respiraculi</name>
    <dbReference type="NCBI Taxonomy" id="195930"/>
    <lineage>
        <taxon>Bacteria</taxon>
        <taxon>Pseudomonadati</taxon>
        <taxon>Pseudomonadota</taxon>
        <taxon>Betaproteobacteria</taxon>
        <taxon>Burkholderiales</taxon>
        <taxon>Burkholderiaceae</taxon>
        <taxon>Cupriavidus</taxon>
    </lineage>
</organism>
<evidence type="ECO:0000313" key="2">
    <source>
        <dbReference type="EMBL" id="CAG9174052.1"/>
    </source>
</evidence>
<protein>
    <recommendedName>
        <fullName evidence="1">PHB de-polymerase C-terminal domain-containing protein</fullName>
    </recommendedName>
</protein>
<dbReference type="InterPro" id="IPR029058">
    <property type="entry name" value="AB_hydrolase_fold"/>
</dbReference>
<name>A0ABM8X2E5_9BURK</name>
<dbReference type="InterPro" id="IPR009656">
    <property type="entry name" value="PHB_depo_C"/>
</dbReference>
<dbReference type="Pfam" id="PF06850">
    <property type="entry name" value="PHB_depo_C"/>
    <property type="match status" value="1"/>
</dbReference>
<gene>
    <name evidence="2" type="ORF">LMG21510_02428</name>
</gene>
<feature type="domain" description="PHB de-polymerase C-terminal" evidence="1">
    <location>
        <begin position="206"/>
        <end position="406"/>
    </location>
</feature>
<accession>A0ABM8X2E5</accession>